<reference evidence="2" key="2">
    <citation type="submission" date="2023-06" db="EMBL/GenBank/DDBJ databases">
        <authorList>
            <consortium name="Lawrence Berkeley National Laboratory"/>
            <person name="Haridas S."/>
            <person name="Hensen N."/>
            <person name="Bonometti L."/>
            <person name="Westerberg I."/>
            <person name="Brannstrom I.O."/>
            <person name="Guillou S."/>
            <person name="Cros-Aarteil S."/>
            <person name="Calhoun S."/>
            <person name="Kuo A."/>
            <person name="Mondo S."/>
            <person name="Pangilinan J."/>
            <person name="Riley R."/>
            <person name="Labutti K."/>
            <person name="Andreopoulos B."/>
            <person name="Lipzen A."/>
            <person name="Chen C."/>
            <person name="Yanf M."/>
            <person name="Daum C."/>
            <person name="Ng V."/>
            <person name="Clum A."/>
            <person name="Steindorff A."/>
            <person name="Ohm R."/>
            <person name="Martin F."/>
            <person name="Silar P."/>
            <person name="Natvig D."/>
            <person name="Lalanne C."/>
            <person name="Gautier V."/>
            <person name="Ament-Velasquez S.L."/>
            <person name="Kruys A."/>
            <person name="Hutchinson M.I."/>
            <person name="Powell A.J."/>
            <person name="Barry K."/>
            <person name="Miller A.N."/>
            <person name="Grigoriev I.V."/>
            <person name="Debuchy R."/>
            <person name="Gladieux P."/>
            <person name="Thoren M.H."/>
            <person name="Johannesson H."/>
        </authorList>
    </citation>
    <scope>NUCLEOTIDE SEQUENCE</scope>
    <source>
        <strain evidence="2">CBS 314.62</strain>
    </source>
</reference>
<evidence type="ECO:0000256" key="1">
    <source>
        <dbReference type="SAM" id="Coils"/>
    </source>
</evidence>
<protein>
    <recommendedName>
        <fullName evidence="4">Suppressor of anucleate metulae protein B</fullName>
    </recommendedName>
</protein>
<dbReference type="Proteomes" id="UP001270362">
    <property type="component" value="Unassembled WGS sequence"/>
</dbReference>
<evidence type="ECO:0008006" key="4">
    <source>
        <dbReference type="Google" id="ProtNLM"/>
    </source>
</evidence>
<reference evidence="2" key="1">
    <citation type="journal article" date="2023" name="Mol. Phylogenet. Evol.">
        <title>Genome-scale phylogeny and comparative genomics of the fungal order Sordariales.</title>
        <authorList>
            <person name="Hensen N."/>
            <person name="Bonometti L."/>
            <person name="Westerberg I."/>
            <person name="Brannstrom I.O."/>
            <person name="Guillou S."/>
            <person name="Cros-Aarteil S."/>
            <person name="Calhoun S."/>
            <person name="Haridas S."/>
            <person name="Kuo A."/>
            <person name="Mondo S."/>
            <person name="Pangilinan J."/>
            <person name="Riley R."/>
            <person name="LaButti K."/>
            <person name="Andreopoulos B."/>
            <person name="Lipzen A."/>
            <person name="Chen C."/>
            <person name="Yan M."/>
            <person name="Daum C."/>
            <person name="Ng V."/>
            <person name="Clum A."/>
            <person name="Steindorff A."/>
            <person name="Ohm R.A."/>
            <person name="Martin F."/>
            <person name="Silar P."/>
            <person name="Natvig D.O."/>
            <person name="Lalanne C."/>
            <person name="Gautier V."/>
            <person name="Ament-Velasquez S.L."/>
            <person name="Kruys A."/>
            <person name="Hutchinson M.I."/>
            <person name="Powell A.J."/>
            <person name="Barry K."/>
            <person name="Miller A.N."/>
            <person name="Grigoriev I.V."/>
            <person name="Debuchy R."/>
            <person name="Gladieux P."/>
            <person name="Hiltunen Thoren M."/>
            <person name="Johannesson H."/>
        </authorList>
    </citation>
    <scope>NUCLEOTIDE SEQUENCE</scope>
    <source>
        <strain evidence="2">CBS 314.62</strain>
    </source>
</reference>
<keyword evidence="1" id="KW-0175">Coiled coil</keyword>
<accession>A0AAE0XL71</accession>
<evidence type="ECO:0000313" key="3">
    <source>
        <dbReference type="Proteomes" id="UP001270362"/>
    </source>
</evidence>
<evidence type="ECO:0000313" key="2">
    <source>
        <dbReference type="EMBL" id="KAK3695435.1"/>
    </source>
</evidence>
<name>A0AAE0XL71_9PEZI</name>
<feature type="coiled-coil region" evidence="1">
    <location>
        <begin position="224"/>
        <end position="251"/>
    </location>
</feature>
<dbReference type="AlphaFoldDB" id="A0AAE0XL71"/>
<keyword evidence="3" id="KW-1185">Reference proteome</keyword>
<dbReference type="EMBL" id="JAULSO010000001">
    <property type="protein sequence ID" value="KAK3695435.1"/>
    <property type="molecule type" value="Genomic_DNA"/>
</dbReference>
<comment type="caution">
    <text evidence="2">The sequence shown here is derived from an EMBL/GenBank/DDBJ whole genome shotgun (WGS) entry which is preliminary data.</text>
</comment>
<organism evidence="2 3">
    <name type="scientific">Podospora appendiculata</name>
    <dbReference type="NCBI Taxonomy" id="314037"/>
    <lineage>
        <taxon>Eukaryota</taxon>
        <taxon>Fungi</taxon>
        <taxon>Dikarya</taxon>
        <taxon>Ascomycota</taxon>
        <taxon>Pezizomycotina</taxon>
        <taxon>Sordariomycetes</taxon>
        <taxon>Sordariomycetidae</taxon>
        <taxon>Sordariales</taxon>
        <taxon>Podosporaceae</taxon>
        <taxon>Podospora</taxon>
    </lineage>
</organism>
<proteinExistence type="predicted"/>
<sequence>MTEILVQSSLAVSRSKQLASEAAQIVQRCAADHKTKRVIECAGCYAKVVDVVRARYLKPAPGDSRDWFTSRRGFLQELDAMLADTKQYQVDPHDIDRRIQDERSRWYAENVRYSLLRLMVDDPSGREAVFEKLEDPPSDAASLAKEIAEILSKSLPPQPDMADVPDRLAAAKTPAARLEVLKDAFFTLDNVVPADHQKYLDMLGRDQLTLEQVVDRVLEEKQAAAGAREQTERLKRRLDELRRARAAHELQKTRKAKSRASFAEEQSVPDELYKLPPCAVCSDEPSPKNFLCCPICAILTRRDIRAQQPSVYCSPECEEKGHTSHAKAHTCASGSDCIQQLHPQDADVEMQGTDDGTTSSKPPAPKICFCTECLTSLKLPTTWCSLACADKNFQRHREDVHIPARKRLGITVTDRDRLSYDAVDTSLQAETKYHAIDIGAHITTYEAAVRAWEGQNAVKLQS</sequence>
<gene>
    <name evidence="2" type="ORF">B0T22DRAFT_478098</name>
</gene>